<evidence type="ECO:0000256" key="3">
    <source>
        <dbReference type="RuleBase" id="RU367014"/>
    </source>
</evidence>
<dbReference type="GO" id="GO:0005525">
    <property type="term" value="F:GTP binding"/>
    <property type="evidence" value="ECO:0007669"/>
    <property type="project" value="UniProtKB-UniRule"/>
</dbReference>
<evidence type="ECO:0000313" key="5">
    <source>
        <dbReference type="Proteomes" id="UP000253551"/>
    </source>
</evidence>
<sequence>KLIRELPTLENLLNVLCSNSSIDKAYLFDTLTKIYIATDSSPVDMQSYEICSDMIDVCIDVECIYGAQGMSPNNLSLSDTPDRHHGLLLDGHQTPVSIDQDQIDPDAQSLERRLIEHQQQQTTSSDAEASSLIKLDNGDVLYMREVNRLLVLICLLRQDNFEKHGLIDYNFQCFKEAVTEVFEFSRKRNTQQQQQQQQQ</sequence>
<protein>
    <recommendedName>
        <fullName evidence="3">GTP-binding protein</fullName>
    </recommendedName>
</protein>
<name>A0A367J0D0_RHIST</name>
<comment type="function">
    <text evidence="3">GTPase involved in activation of the TORC1 signaling pathway, which promotes growth and represses autophagy in nutrient-rich conditions.</text>
</comment>
<evidence type="ECO:0000313" key="4">
    <source>
        <dbReference type="EMBL" id="RCH83279.1"/>
    </source>
</evidence>
<keyword evidence="5" id="KW-1185">Reference proteome</keyword>
<keyword evidence="1 3" id="KW-0547">Nucleotide-binding</keyword>
<dbReference type="GO" id="GO:1990131">
    <property type="term" value="C:Gtr1-Gtr2 GTPase complex"/>
    <property type="evidence" value="ECO:0007669"/>
    <property type="project" value="UniProtKB-UniRule"/>
</dbReference>
<dbReference type="Pfam" id="PF04670">
    <property type="entry name" value="Gtr1_RagA"/>
    <property type="match status" value="1"/>
</dbReference>
<reference evidence="4 5" key="1">
    <citation type="journal article" date="2018" name="G3 (Bethesda)">
        <title>Phylogenetic and Phylogenomic Definition of Rhizopus Species.</title>
        <authorList>
            <person name="Gryganskyi A.P."/>
            <person name="Golan J."/>
            <person name="Dolatabadi S."/>
            <person name="Mondo S."/>
            <person name="Robb S."/>
            <person name="Idnurm A."/>
            <person name="Muszewska A."/>
            <person name="Steczkiewicz K."/>
            <person name="Masonjones S."/>
            <person name="Liao H.L."/>
            <person name="Gajdeczka M.T."/>
            <person name="Anike F."/>
            <person name="Vuek A."/>
            <person name="Anishchenko I.M."/>
            <person name="Voigt K."/>
            <person name="de Hoog G.S."/>
            <person name="Smith M.E."/>
            <person name="Heitman J."/>
            <person name="Vilgalys R."/>
            <person name="Stajich J.E."/>
        </authorList>
    </citation>
    <scope>NUCLEOTIDE SEQUENCE [LARGE SCALE GENOMIC DNA]</scope>
    <source>
        <strain evidence="4 5">LSU 92-RS-03</strain>
    </source>
</reference>
<dbReference type="GO" id="GO:1904263">
    <property type="term" value="P:positive regulation of TORC1 signaling"/>
    <property type="evidence" value="ECO:0007669"/>
    <property type="project" value="TreeGrafter"/>
</dbReference>
<dbReference type="PANTHER" id="PTHR11259:SF2">
    <property type="entry name" value="GH16429P"/>
    <property type="match status" value="1"/>
</dbReference>
<comment type="caution">
    <text evidence="4">The sequence shown here is derived from an EMBL/GenBank/DDBJ whole genome shotgun (WGS) entry which is preliminary data.</text>
</comment>
<dbReference type="OrthoDB" id="26136at2759"/>
<feature type="non-terminal residue" evidence="4">
    <location>
        <position position="1"/>
    </location>
</feature>
<comment type="similarity">
    <text evidence="3">Belongs to the GTR/RAG GTP-binding protein family.</text>
</comment>
<dbReference type="Gene3D" id="3.30.450.190">
    <property type="match status" value="1"/>
</dbReference>
<gene>
    <name evidence="4" type="ORF">CU098_008683</name>
</gene>
<dbReference type="GO" id="GO:0009267">
    <property type="term" value="P:cellular response to starvation"/>
    <property type="evidence" value="ECO:0007669"/>
    <property type="project" value="TreeGrafter"/>
</dbReference>
<dbReference type="AlphaFoldDB" id="A0A367J0D0"/>
<evidence type="ECO:0000256" key="2">
    <source>
        <dbReference type="ARBA" id="ARBA00023134"/>
    </source>
</evidence>
<comment type="subunit">
    <text evidence="3">Component of the GSE complex.</text>
</comment>
<dbReference type="GO" id="GO:0010507">
    <property type="term" value="P:negative regulation of autophagy"/>
    <property type="evidence" value="ECO:0007669"/>
    <property type="project" value="TreeGrafter"/>
</dbReference>
<evidence type="ECO:0000256" key="1">
    <source>
        <dbReference type="ARBA" id="ARBA00022741"/>
    </source>
</evidence>
<dbReference type="EMBL" id="PJQM01004800">
    <property type="protein sequence ID" value="RCH83279.1"/>
    <property type="molecule type" value="Genomic_DNA"/>
</dbReference>
<dbReference type="PANTHER" id="PTHR11259">
    <property type="entry name" value="RAS-RELATED GTP BINDING RAG/GTR YEAST"/>
    <property type="match status" value="1"/>
</dbReference>
<keyword evidence="2 3" id="KW-0342">GTP-binding</keyword>
<dbReference type="GO" id="GO:0003924">
    <property type="term" value="F:GTPase activity"/>
    <property type="evidence" value="ECO:0007669"/>
    <property type="project" value="UniProtKB-UniRule"/>
</dbReference>
<dbReference type="InterPro" id="IPR006762">
    <property type="entry name" value="Gtr1_RagA"/>
</dbReference>
<proteinExistence type="inferred from homology"/>
<accession>A0A367J0D0</accession>
<dbReference type="GO" id="GO:0005634">
    <property type="term" value="C:nucleus"/>
    <property type="evidence" value="ECO:0007669"/>
    <property type="project" value="TreeGrafter"/>
</dbReference>
<dbReference type="Proteomes" id="UP000253551">
    <property type="component" value="Unassembled WGS sequence"/>
</dbReference>
<dbReference type="STRING" id="4846.A0A367J0D0"/>
<organism evidence="4 5">
    <name type="scientific">Rhizopus stolonifer</name>
    <name type="common">Rhizopus nigricans</name>
    <dbReference type="NCBI Taxonomy" id="4846"/>
    <lineage>
        <taxon>Eukaryota</taxon>
        <taxon>Fungi</taxon>
        <taxon>Fungi incertae sedis</taxon>
        <taxon>Mucoromycota</taxon>
        <taxon>Mucoromycotina</taxon>
        <taxon>Mucoromycetes</taxon>
        <taxon>Mucorales</taxon>
        <taxon>Mucorineae</taxon>
        <taxon>Rhizopodaceae</taxon>
        <taxon>Rhizopus</taxon>
    </lineage>
</organism>